<dbReference type="EMBL" id="OX459963">
    <property type="protein sequence ID" value="CAI9167730.1"/>
    <property type="molecule type" value="Genomic_DNA"/>
</dbReference>
<reference evidence="1" key="1">
    <citation type="submission" date="2023-04" db="EMBL/GenBank/DDBJ databases">
        <authorList>
            <consortium name="ELIXIR-Norway"/>
        </authorList>
    </citation>
    <scope>NUCLEOTIDE SEQUENCE [LARGE SCALE GENOMIC DNA]</scope>
</reference>
<dbReference type="Proteomes" id="UP001176941">
    <property type="component" value="Chromosome 27"/>
</dbReference>
<name>A0ABN8Z1J8_RANTA</name>
<evidence type="ECO:0000313" key="2">
    <source>
        <dbReference type="Proteomes" id="UP001176941"/>
    </source>
</evidence>
<keyword evidence="2" id="KW-1185">Reference proteome</keyword>
<protein>
    <submittedName>
        <fullName evidence="1">Uncharacterized protein</fullName>
    </submittedName>
</protein>
<evidence type="ECO:0000313" key="1">
    <source>
        <dbReference type="EMBL" id="CAI9167730.1"/>
    </source>
</evidence>
<sequence>MSFCIVAFSGLGSTWRGVQIFRTGLSLLWSSCHKLNRCTVPLASVSFFHHAGLPLPTEVGEGSSIELWLWFLSFLIRINGHWWDLRRDGASSEPSPLDFFIALVLMRKQFNMNP</sequence>
<proteinExistence type="predicted"/>
<gene>
    <name evidence="1" type="ORF">MRATA1EN1_LOCUS16692</name>
</gene>
<accession>A0ABN8Z1J8</accession>
<organism evidence="1 2">
    <name type="scientific">Rangifer tarandus platyrhynchus</name>
    <name type="common">Svalbard reindeer</name>
    <dbReference type="NCBI Taxonomy" id="3082113"/>
    <lineage>
        <taxon>Eukaryota</taxon>
        <taxon>Metazoa</taxon>
        <taxon>Chordata</taxon>
        <taxon>Craniata</taxon>
        <taxon>Vertebrata</taxon>
        <taxon>Euteleostomi</taxon>
        <taxon>Mammalia</taxon>
        <taxon>Eutheria</taxon>
        <taxon>Laurasiatheria</taxon>
        <taxon>Artiodactyla</taxon>
        <taxon>Ruminantia</taxon>
        <taxon>Pecora</taxon>
        <taxon>Cervidae</taxon>
        <taxon>Odocoileinae</taxon>
        <taxon>Rangifer</taxon>
    </lineage>
</organism>